<accession>A0ABZ2FBM0</accession>
<dbReference type="Pfam" id="PF01242">
    <property type="entry name" value="PTPS"/>
    <property type="match status" value="1"/>
</dbReference>
<dbReference type="EMBL" id="CP104311">
    <property type="protein sequence ID" value="WWF03633.1"/>
    <property type="molecule type" value="Genomic_DNA"/>
</dbReference>
<keyword evidence="5" id="KW-0862">Zinc</keyword>
<dbReference type="PANTHER" id="PTHR12589:SF8">
    <property type="entry name" value="6-CARBOXY-5,6,7,8-TETRAHYDROPTERIN SYNTHASE"/>
    <property type="match status" value="1"/>
</dbReference>
<evidence type="ECO:0000256" key="5">
    <source>
        <dbReference type="PIRNR" id="PIRNR006113"/>
    </source>
</evidence>
<evidence type="ECO:0000313" key="7">
    <source>
        <dbReference type="Proteomes" id="UP001359308"/>
    </source>
</evidence>
<dbReference type="EC" id="4.-.-.-" evidence="5"/>
<keyword evidence="5" id="KW-0671">Queuosine biosynthesis</keyword>
<comment type="cofactor">
    <cofactor evidence="5">
        <name>Zn(2+)</name>
        <dbReference type="ChEBI" id="CHEBI:29105"/>
    </cofactor>
    <text evidence="5">Binds 1 zinc ion per subunit.</text>
</comment>
<comment type="pathway">
    <text evidence="1 5">Purine metabolism; 7-cyano-7-deazaguanine biosynthesis.</text>
</comment>
<keyword evidence="5" id="KW-0479">Metal-binding</keyword>
<evidence type="ECO:0000313" key="6">
    <source>
        <dbReference type="EMBL" id="WWF03633.1"/>
    </source>
</evidence>
<keyword evidence="7" id="KW-1185">Reference proteome</keyword>
<reference evidence="6 7" key="1">
    <citation type="submission" date="2022-09" db="EMBL/GenBank/DDBJ databases">
        <authorList>
            <person name="Giprobiosintez L."/>
        </authorList>
    </citation>
    <scope>NUCLEOTIDE SEQUENCE [LARGE SCALE GENOMIC DNA]</scope>
    <source>
        <strain evidence="7">VKPM-B-12549 (GBS-15)</strain>
    </source>
</reference>
<dbReference type="InterPro" id="IPR007115">
    <property type="entry name" value="6-PTP_synth/QueD"/>
</dbReference>
<protein>
    <recommendedName>
        <fullName evidence="3 5">6-carboxy-5,6,7,8-tetrahydropterin synthase</fullName>
        <ecNumber evidence="5">4.-.-.-</ecNumber>
    </recommendedName>
</protein>
<dbReference type="NCBIfam" id="TIGR03367">
    <property type="entry name" value="queuosine_QueD"/>
    <property type="match status" value="1"/>
</dbReference>
<organism evidence="6 7">
    <name type="scientific">Methylococcus capsulatus</name>
    <dbReference type="NCBI Taxonomy" id="414"/>
    <lineage>
        <taxon>Bacteria</taxon>
        <taxon>Pseudomonadati</taxon>
        <taxon>Pseudomonadota</taxon>
        <taxon>Gammaproteobacteria</taxon>
        <taxon>Methylococcales</taxon>
        <taxon>Methylococcaceae</taxon>
        <taxon>Methylococcus</taxon>
    </lineage>
</organism>
<dbReference type="Gene3D" id="3.30.479.10">
    <property type="entry name" value="6-pyruvoyl tetrahydropterin synthase/QueD"/>
    <property type="match status" value="1"/>
</dbReference>
<evidence type="ECO:0000256" key="4">
    <source>
        <dbReference type="ARBA" id="ARBA00048807"/>
    </source>
</evidence>
<dbReference type="PIRSF" id="PIRSF006113">
    <property type="entry name" value="PTP_synth"/>
    <property type="match status" value="1"/>
</dbReference>
<evidence type="ECO:0000256" key="2">
    <source>
        <dbReference type="ARBA" id="ARBA00008900"/>
    </source>
</evidence>
<proteinExistence type="inferred from homology"/>
<dbReference type="GO" id="GO:0070497">
    <property type="term" value="F:6-carboxytetrahydropterin synthase activity"/>
    <property type="evidence" value="ECO:0007669"/>
    <property type="project" value="UniProtKB-EC"/>
</dbReference>
<dbReference type="RefSeq" id="WP_198323911.1">
    <property type="nucleotide sequence ID" value="NZ_CP104311.1"/>
</dbReference>
<dbReference type="InterPro" id="IPR038418">
    <property type="entry name" value="6-PTP_synth/QueD_sf"/>
</dbReference>
<comment type="similarity">
    <text evidence="2 5">Belongs to the PTPS family. QueD subfamily.</text>
</comment>
<dbReference type="SUPFAM" id="SSF55620">
    <property type="entry name" value="Tetrahydrobiopterin biosynthesis enzymes-like"/>
    <property type="match status" value="1"/>
</dbReference>
<comment type="catalytic activity">
    <reaction evidence="4 5">
        <text>7,8-dihydroneopterin 3'-triphosphate + H2O = 6-carboxy-5,6,7,8-tetrahydropterin + triphosphate + acetaldehyde + 2 H(+)</text>
        <dbReference type="Rhea" id="RHEA:27966"/>
        <dbReference type="ChEBI" id="CHEBI:15343"/>
        <dbReference type="ChEBI" id="CHEBI:15377"/>
        <dbReference type="ChEBI" id="CHEBI:15378"/>
        <dbReference type="ChEBI" id="CHEBI:18036"/>
        <dbReference type="ChEBI" id="CHEBI:58462"/>
        <dbReference type="ChEBI" id="CHEBI:61032"/>
        <dbReference type="EC" id="4.1.2.50"/>
    </reaction>
</comment>
<evidence type="ECO:0000256" key="3">
    <source>
        <dbReference type="ARBA" id="ARBA00018141"/>
    </source>
</evidence>
<gene>
    <name evidence="6" type="primary">queD</name>
    <name evidence="6" type="ORF">N4J17_08465</name>
</gene>
<dbReference type="Proteomes" id="UP001359308">
    <property type="component" value="Chromosome"/>
</dbReference>
<sequence>MNAYNDTPFLASTAASGKRGLYILRVQVQFSSAHSLRDYLGDCRRMHGHNWKLEVEVSASVLDALGIALDFKTIKAETRALADSLDHRYLNEIEPFDRINPTAENLAGWFYRRLSSKLDREFAKVSAVTVWETDTSSVRYTEDEA</sequence>
<evidence type="ECO:0000256" key="1">
    <source>
        <dbReference type="ARBA" id="ARBA00005061"/>
    </source>
</evidence>
<dbReference type="PANTHER" id="PTHR12589">
    <property type="entry name" value="PYRUVOYL TETRAHYDROBIOPTERIN SYNTHASE"/>
    <property type="match status" value="1"/>
</dbReference>
<keyword evidence="5 6" id="KW-0456">Lyase</keyword>
<name>A0ABZ2FBM0_METCP</name>